<proteinExistence type="predicted"/>
<accession>A0A0V8GDK4</accession>
<keyword evidence="1" id="KW-1133">Transmembrane helix</keyword>
<evidence type="ECO:0000313" key="5">
    <source>
        <dbReference type="Proteomes" id="UP001387110"/>
    </source>
</evidence>
<evidence type="ECO:0000313" key="3">
    <source>
        <dbReference type="EMBL" id="MEI4463423.1"/>
    </source>
</evidence>
<keyword evidence="1" id="KW-0812">Transmembrane</keyword>
<evidence type="ECO:0000256" key="1">
    <source>
        <dbReference type="SAM" id="Phobius"/>
    </source>
</evidence>
<dbReference type="Proteomes" id="UP000053797">
    <property type="component" value="Unassembled WGS sequence"/>
</dbReference>
<feature type="transmembrane region" description="Helical" evidence="1">
    <location>
        <begin position="183"/>
        <end position="209"/>
    </location>
</feature>
<evidence type="ECO:0000313" key="4">
    <source>
        <dbReference type="Proteomes" id="UP000053797"/>
    </source>
</evidence>
<dbReference type="RefSeq" id="WP_023469786.1">
    <property type="nucleotide sequence ID" value="NZ_FMYN01000004.1"/>
</dbReference>
<keyword evidence="1" id="KW-0472">Membrane</keyword>
<dbReference type="EMBL" id="LNQL01000004">
    <property type="protein sequence ID" value="KSU48339.1"/>
    <property type="molecule type" value="Genomic_DNA"/>
</dbReference>
<feature type="transmembrane region" description="Helical" evidence="1">
    <location>
        <begin position="39"/>
        <end position="58"/>
    </location>
</feature>
<dbReference type="Proteomes" id="UP001387110">
    <property type="component" value="Unassembled WGS sequence"/>
</dbReference>
<feature type="transmembrane region" description="Helical" evidence="1">
    <location>
        <begin position="70"/>
        <end position="91"/>
    </location>
</feature>
<feature type="transmembrane region" description="Helical" evidence="1">
    <location>
        <begin position="103"/>
        <end position="122"/>
    </location>
</feature>
<gene>
    <name evidence="2" type="ORF">AS033_11995</name>
    <name evidence="3" type="ORF">SZL87_13435</name>
</gene>
<feature type="transmembrane region" description="Helical" evidence="1">
    <location>
        <begin position="129"/>
        <end position="147"/>
    </location>
</feature>
<dbReference type="InterPro" id="IPR008535">
    <property type="entry name" value="DUF817"/>
</dbReference>
<feature type="transmembrane region" description="Helical" evidence="1">
    <location>
        <begin position="153"/>
        <end position="171"/>
    </location>
</feature>
<organism evidence="2 4">
    <name type="scientific">Exiguobacterium indicum</name>
    <dbReference type="NCBI Taxonomy" id="296995"/>
    <lineage>
        <taxon>Bacteria</taxon>
        <taxon>Bacillati</taxon>
        <taxon>Bacillota</taxon>
        <taxon>Bacilli</taxon>
        <taxon>Bacillales</taxon>
        <taxon>Bacillales Family XII. Incertae Sedis</taxon>
        <taxon>Exiguobacterium</taxon>
    </lineage>
</organism>
<dbReference type="OrthoDB" id="1550598at2"/>
<reference evidence="2 4" key="1">
    <citation type="journal article" date="2015" name="Int. J. Syst. Evol. Microbiol.">
        <title>Exiguobacterium enclense sp. nov., isolated from sediment.</title>
        <authorList>
            <person name="Dastager S.G."/>
            <person name="Mawlankar R."/>
            <person name="Sonalkar V.V."/>
            <person name="Thorat M.N."/>
            <person name="Mual P."/>
            <person name="Verma A."/>
            <person name="Krishnamurthi S."/>
            <person name="Tang S.K."/>
            <person name="Li W.J."/>
        </authorList>
    </citation>
    <scope>NUCLEOTIDE SEQUENCE [LARGE SCALE GENOMIC DNA]</scope>
    <source>
        <strain evidence="2 4">NIO-1109</strain>
    </source>
</reference>
<feature type="transmembrane region" description="Helical" evidence="1">
    <location>
        <begin position="229"/>
        <end position="248"/>
    </location>
</feature>
<dbReference type="EMBL" id="JBAWKY010000004">
    <property type="protein sequence ID" value="MEI4463423.1"/>
    <property type="molecule type" value="Genomic_DNA"/>
</dbReference>
<dbReference type="AlphaFoldDB" id="A0A0V8GDK4"/>
<name>A0A0V8GDK4_9BACL</name>
<protein>
    <submittedName>
        <fullName evidence="3">DUF817 domain-containing protein</fullName>
    </submittedName>
</protein>
<evidence type="ECO:0000313" key="2">
    <source>
        <dbReference type="EMBL" id="KSU48339.1"/>
    </source>
</evidence>
<feature type="transmembrane region" description="Helical" evidence="1">
    <location>
        <begin position="12"/>
        <end position="33"/>
    </location>
</feature>
<sequence length="261" mass="30457">MKAIRHLIRFTYIEAICCVFPVMIFAALALSRYLPTEPVARYDLLLLWCILVQIVLLVTRYETMEEFKLILLFHVIGLALELFKVNVGSWSYPEDALTKVAGVPLYAGFMYASVASYVCQAFRRFHLRFIAFPPPWLAISVGSLVYLNFFTHHWIFDARWLLMVLVVLVFYKSWVHFTIEQTIYRMPLVLSFLLIAFFIWIAENIVTFFKGWVYPHQEGGWAVVDLGKLSSWFLLVIITVLIVIVAKYKRQDPAVEIQQRT</sequence>
<reference evidence="3 5" key="2">
    <citation type="submission" date="2023-12" db="EMBL/GenBank/DDBJ databases">
        <authorList>
            <person name="Easwaran N."/>
            <person name="Lazarus H.P.S."/>
        </authorList>
    </citation>
    <scope>NUCLEOTIDE SEQUENCE [LARGE SCALE GENOMIC DNA]</scope>
    <source>
        <strain evidence="3 5">VIT-2023</strain>
    </source>
</reference>
<dbReference type="Pfam" id="PF05675">
    <property type="entry name" value="DUF817"/>
    <property type="match status" value="1"/>
</dbReference>
<dbReference type="GeneID" id="90838013"/>
<keyword evidence="5" id="KW-1185">Reference proteome</keyword>
<dbReference type="PIRSF" id="PIRSF009141">
    <property type="entry name" value="UCP009141"/>
    <property type="match status" value="1"/>
</dbReference>
<comment type="caution">
    <text evidence="2">The sequence shown here is derived from an EMBL/GenBank/DDBJ whole genome shotgun (WGS) entry which is preliminary data.</text>
</comment>